<evidence type="ECO:0000313" key="1">
    <source>
        <dbReference type="EMBL" id="RDW64377.1"/>
    </source>
</evidence>
<organism evidence="1 2">
    <name type="scientific">Aspergillus mulundensis</name>
    <dbReference type="NCBI Taxonomy" id="1810919"/>
    <lineage>
        <taxon>Eukaryota</taxon>
        <taxon>Fungi</taxon>
        <taxon>Dikarya</taxon>
        <taxon>Ascomycota</taxon>
        <taxon>Pezizomycotina</taxon>
        <taxon>Eurotiomycetes</taxon>
        <taxon>Eurotiomycetidae</taxon>
        <taxon>Eurotiales</taxon>
        <taxon>Aspergillaceae</taxon>
        <taxon>Aspergillus</taxon>
        <taxon>Aspergillus subgen. Nidulantes</taxon>
    </lineage>
</organism>
<name>A0A3D8QRH1_9EURO</name>
<dbReference type="OrthoDB" id="6499973at2759"/>
<gene>
    <name evidence="1" type="ORF">DSM5745_09788</name>
</gene>
<reference evidence="1 2" key="1">
    <citation type="journal article" date="2018" name="IMA Fungus">
        <title>IMA Genome-F 9: Draft genome sequence of Annulohypoxylon stygium, Aspergillus mulundensis, Berkeleyomyces basicola (syn. Thielaviopsis basicola), Ceratocystis smalleyi, two Cercospora beticola strains, Coleophoma cylindrospora, Fusarium fracticaudum, Phialophora cf. hyalina, and Morchella septimelata.</title>
        <authorList>
            <person name="Wingfield B.D."/>
            <person name="Bills G.F."/>
            <person name="Dong Y."/>
            <person name="Huang W."/>
            <person name="Nel W.J."/>
            <person name="Swalarsk-Parry B.S."/>
            <person name="Vaghefi N."/>
            <person name="Wilken P.M."/>
            <person name="An Z."/>
            <person name="de Beer Z.W."/>
            <person name="De Vos L."/>
            <person name="Chen L."/>
            <person name="Duong T.A."/>
            <person name="Gao Y."/>
            <person name="Hammerbacher A."/>
            <person name="Kikkert J.R."/>
            <person name="Li Y."/>
            <person name="Li H."/>
            <person name="Li K."/>
            <person name="Li Q."/>
            <person name="Liu X."/>
            <person name="Ma X."/>
            <person name="Naidoo K."/>
            <person name="Pethybridge S.J."/>
            <person name="Sun J."/>
            <person name="Steenkamp E.T."/>
            <person name="van der Nest M.A."/>
            <person name="van Wyk S."/>
            <person name="Wingfield M.J."/>
            <person name="Xiong C."/>
            <person name="Yue Q."/>
            <person name="Zhang X."/>
        </authorList>
    </citation>
    <scope>NUCLEOTIDE SEQUENCE [LARGE SCALE GENOMIC DNA]</scope>
    <source>
        <strain evidence="1 2">DSM 5745</strain>
    </source>
</reference>
<dbReference type="STRING" id="1810919.A0A3D8QRH1"/>
<sequence>MSFLYPVTELASAIQETKTPWGITIYRTTYTPLSDLHFDRIVELIGALLKENIRTWKNSDDDEQGTAYTILKENYQPIVMNDRSTFDGMTFEDARVHQQSYIELPEGTAGETTGRPWTNENFFIVVDEEVVQTLAELCDQVTPAQLQEGSRDDKTFFNYANRRKWWVKVAETELWEEDDKGWMKCSIFMLWNLWSDMNGEEGMSTWEAMAMRSGVYTG</sequence>
<evidence type="ECO:0000313" key="2">
    <source>
        <dbReference type="Proteomes" id="UP000256690"/>
    </source>
</evidence>
<dbReference type="AlphaFoldDB" id="A0A3D8QRH1"/>
<dbReference type="EMBL" id="PVWQ01000014">
    <property type="protein sequence ID" value="RDW64377.1"/>
    <property type="molecule type" value="Genomic_DNA"/>
</dbReference>
<dbReference type="Proteomes" id="UP000256690">
    <property type="component" value="Unassembled WGS sequence"/>
</dbReference>
<proteinExistence type="predicted"/>
<protein>
    <submittedName>
        <fullName evidence="1">Uncharacterized protein</fullName>
    </submittedName>
</protein>
<comment type="caution">
    <text evidence="1">The sequence shown here is derived from an EMBL/GenBank/DDBJ whole genome shotgun (WGS) entry which is preliminary data.</text>
</comment>
<dbReference type="RefSeq" id="XP_026599536.1">
    <property type="nucleotide sequence ID" value="XM_026751804.1"/>
</dbReference>
<dbReference type="GeneID" id="38120158"/>
<accession>A0A3D8QRH1</accession>
<keyword evidence="2" id="KW-1185">Reference proteome</keyword>